<dbReference type="OrthoDB" id="8596065at2"/>
<dbReference type="InterPro" id="IPR005598">
    <property type="entry name" value="ATP_synth_I"/>
</dbReference>
<keyword evidence="5 6" id="KW-0472">Membrane</keyword>
<evidence type="ECO:0000256" key="2">
    <source>
        <dbReference type="ARBA" id="ARBA00022475"/>
    </source>
</evidence>
<accession>A0A0K6GTN2</accession>
<dbReference type="RefSeq" id="WP_055433331.1">
    <property type="nucleotide sequence ID" value="NZ_CYHA01000001.1"/>
</dbReference>
<dbReference type="STRING" id="375574.GCA_001418035_00568"/>
<dbReference type="Proteomes" id="UP000243535">
    <property type="component" value="Unassembled WGS sequence"/>
</dbReference>
<evidence type="ECO:0000256" key="1">
    <source>
        <dbReference type="ARBA" id="ARBA00004651"/>
    </source>
</evidence>
<keyword evidence="8" id="KW-1185">Reference proteome</keyword>
<keyword evidence="3 6" id="KW-0812">Transmembrane</keyword>
<dbReference type="GO" id="GO:0005886">
    <property type="term" value="C:plasma membrane"/>
    <property type="evidence" value="ECO:0007669"/>
    <property type="project" value="UniProtKB-SubCell"/>
</dbReference>
<evidence type="ECO:0000313" key="8">
    <source>
        <dbReference type="Proteomes" id="UP000243535"/>
    </source>
</evidence>
<feature type="transmembrane region" description="Helical" evidence="6">
    <location>
        <begin position="12"/>
        <end position="30"/>
    </location>
</feature>
<sequence>MINPEVRAVLRLQWTLTAVAVLAALVIGQGELRHPVSALIGGLAALVPAWVYARIAYRKRHVPPAVLMKAHFTAEAVKFCLTLIMFSAALLFFKDLSVAGLIGGFLAAVSGYWFGLLIRN</sequence>
<feature type="transmembrane region" description="Helical" evidence="6">
    <location>
        <begin position="99"/>
        <end position="118"/>
    </location>
</feature>
<evidence type="ECO:0000313" key="7">
    <source>
        <dbReference type="EMBL" id="CUA81923.1"/>
    </source>
</evidence>
<dbReference type="AlphaFoldDB" id="A0A0K6GTN2"/>
<feature type="transmembrane region" description="Helical" evidence="6">
    <location>
        <begin position="36"/>
        <end position="55"/>
    </location>
</feature>
<organism evidence="7 8">
    <name type="scientific">Gulbenkiania indica</name>
    <dbReference type="NCBI Taxonomy" id="375574"/>
    <lineage>
        <taxon>Bacteria</taxon>
        <taxon>Pseudomonadati</taxon>
        <taxon>Pseudomonadota</taxon>
        <taxon>Betaproteobacteria</taxon>
        <taxon>Neisseriales</taxon>
        <taxon>Chromobacteriaceae</taxon>
        <taxon>Gulbenkiania</taxon>
    </lineage>
</organism>
<evidence type="ECO:0000256" key="3">
    <source>
        <dbReference type="ARBA" id="ARBA00022692"/>
    </source>
</evidence>
<evidence type="ECO:0000256" key="6">
    <source>
        <dbReference type="SAM" id="Phobius"/>
    </source>
</evidence>
<comment type="subcellular location">
    <subcellularLocation>
        <location evidence="1">Cell membrane</location>
        <topology evidence="1">Multi-pass membrane protein</topology>
    </subcellularLocation>
</comment>
<reference evidence="8" key="1">
    <citation type="submission" date="2015-08" db="EMBL/GenBank/DDBJ databases">
        <authorList>
            <person name="Varghese N."/>
        </authorList>
    </citation>
    <scope>NUCLEOTIDE SEQUENCE [LARGE SCALE GENOMIC DNA]</scope>
    <source>
        <strain evidence="8">DSM 17901</strain>
    </source>
</reference>
<feature type="transmembrane region" description="Helical" evidence="6">
    <location>
        <begin position="76"/>
        <end position="93"/>
    </location>
</feature>
<dbReference type="Pfam" id="PF03899">
    <property type="entry name" value="ATP-synt_I"/>
    <property type="match status" value="1"/>
</dbReference>
<proteinExistence type="predicted"/>
<gene>
    <name evidence="7" type="ORF">Ga0061063_0770</name>
</gene>
<keyword evidence="4 6" id="KW-1133">Transmembrane helix</keyword>
<dbReference type="EMBL" id="CYHA01000001">
    <property type="protein sequence ID" value="CUA81923.1"/>
    <property type="molecule type" value="Genomic_DNA"/>
</dbReference>
<evidence type="ECO:0000256" key="4">
    <source>
        <dbReference type="ARBA" id="ARBA00022989"/>
    </source>
</evidence>
<protein>
    <submittedName>
        <fullName evidence="7">FoF1-type ATP synthase assembly protein I</fullName>
    </submittedName>
</protein>
<keyword evidence="2" id="KW-1003">Cell membrane</keyword>
<evidence type="ECO:0000256" key="5">
    <source>
        <dbReference type="ARBA" id="ARBA00023136"/>
    </source>
</evidence>
<name>A0A0K6GTN2_9NEIS</name>